<evidence type="ECO:0000313" key="1">
    <source>
        <dbReference type="EMBL" id="GBP53322.1"/>
    </source>
</evidence>
<evidence type="ECO:0000313" key="2">
    <source>
        <dbReference type="Proteomes" id="UP000299102"/>
    </source>
</evidence>
<organism evidence="1 2">
    <name type="scientific">Eumeta variegata</name>
    <name type="common">Bagworm moth</name>
    <name type="synonym">Eumeta japonica</name>
    <dbReference type="NCBI Taxonomy" id="151549"/>
    <lineage>
        <taxon>Eukaryota</taxon>
        <taxon>Metazoa</taxon>
        <taxon>Ecdysozoa</taxon>
        <taxon>Arthropoda</taxon>
        <taxon>Hexapoda</taxon>
        <taxon>Insecta</taxon>
        <taxon>Pterygota</taxon>
        <taxon>Neoptera</taxon>
        <taxon>Endopterygota</taxon>
        <taxon>Lepidoptera</taxon>
        <taxon>Glossata</taxon>
        <taxon>Ditrysia</taxon>
        <taxon>Tineoidea</taxon>
        <taxon>Psychidae</taxon>
        <taxon>Oiketicinae</taxon>
        <taxon>Eumeta</taxon>
    </lineage>
</organism>
<dbReference type="Proteomes" id="UP000299102">
    <property type="component" value="Unassembled WGS sequence"/>
</dbReference>
<gene>
    <name evidence="1" type="ORF">EVAR_46579_1</name>
</gene>
<dbReference type="EMBL" id="BGZK01000621">
    <property type="protein sequence ID" value="GBP53322.1"/>
    <property type="molecule type" value="Genomic_DNA"/>
</dbReference>
<dbReference type="AlphaFoldDB" id="A0A4C1WRZ0"/>
<comment type="caution">
    <text evidence="1">The sequence shown here is derived from an EMBL/GenBank/DDBJ whole genome shotgun (WGS) entry which is preliminary data.</text>
</comment>
<name>A0A4C1WRZ0_EUMVA</name>
<sequence length="230" mass="25663">MDLLFQIETILHNFKSHLRLCINTSTLLHVATLYSTSLQGFQNGLEPKSHPPSRALLPPDTILKTPEALPSLTNPTAISISPRHQQYHLYSARRRRSEMERTHMGIFVTMVKLKIIKGTKATVDVCRRVKFSTSRRRDAQLVTRLDPAGPERGLKPPNLPSFKMLKTSPRAPAPLTCASRPAAASLMYEIGFAAAVSATRVVMEIENVIARAAVRQPATAHDRRDKQTRP</sequence>
<proteinExistence type="predicted"/>
<protein>
    <submittedName>
        <fullName evidence="1">Uncharacterized protein</fullName>
    </submittedName>
</protein>
<keyword evidence="2" id="KW-1185">Reference proteome</keyword>
<reference evidence="1 2" key="1">
    <citation type="journal article" date="2019" name="Commun. Biol.">
        <title>The bagworm genome reveals a unique fibroin gene that provides high tensile strength.</title>
        <authorList>
            <person name="Kono N."/>
            <person name="Nakamura H."/>
            <person name="Ohtoshi R."/>
            <person name="Tomita M."/>
            <person name="Numata K."/>
            <person name="Arakawa K."/>
        </authorList>
    </citation>
    <scope>NUCLEOTIDE SEQUENCE [LARGE SCALE GENOMIC DNA]</scope>
</reference>
<accession>A0A4C1WRZ0</accession>